<keyword evidence="2" id="KW-1185">Reference proteome</keyword>
<reference evidence="1 2" key="1">
    <citation type="submission" date="2019-02" db="EMBL/GenBank/DDBJ databases">
        <title>Deep-cultivation of Planctomycetes and their phenomic and genomic characterization uncovers novel biology.</title>
        <authorList>
            <person name="Wiegand S."/>
            <person name="Jogler M."/>
            <person name="Boedeker C."/>
            <person name="Pinto D."/>
            <person name="Vollmers J."/>
            <person name="Rivas-Marin E."/>
            <person name="Kohn T."/>
            <person name="Peeters S.H."/>
            <person name="Heuer A."/>
            <person name="Rast P."/>
            <person name="Oberbeckmann S."/>
            <person name="Bunk B."/>
            <person name="Jeske O."/>
            <person name="Meyerdierks A."/>
            <person name="Storesund J.E."/>
            <person name="Kallscheuer N."/>
            <person name="Luecker S."/>
            <person name="Lage O.M."/>
            <person name="Pohl T."/>
            <person name="Merkel B.J."/>
            <person name="Hornburger P."/>
            <person name="Mueller R.-W."/>
            <person name="Bruemmer F."/>
            <person name="Labrenz M."/>
            <person name="Spormann A.M."/>
            <person name="Op den Camp H."/>
            <person name="Overmann J."/>
            <person name="Amann R."/>
            <person name="Jetten M.S.M."/>
            <person name="Mascher T."/>
            <person name="Medema M.H."/>
            <person name="Devos D.P."/>
            <person name="Kaster A.-K."/>
            <person name="Ovreas L."/>
            <person name="Rohde M."/>
            <person name="Galperin M.Y."/>
            <person name="Jogler C."/>
        </authorList>
    </citation>
    <scope>NUCLEOTIDE SEQUENCE [LARGE SCALE GENOMIC DNA]</scope>
    <source>
        <strain evidence="1 2">SV_7m_r</strain>
    </source>
</reference>
<evidence type="ECO:0000313" key="1">
    <source>
        <dbReference type="EMBL" id="QDT57849.1"/>
    </source>
</evidence>
<sequence length="53" mass="5904">MISSGSTVKQEVLHVCSGVAIQRFIEGAGSLFSRLPDSLAHRYAAFRIKLWLR</sequence>
<dbReference type="AlphaFoldDB" id="A0A517SNZ9"/>
<dbReference type="EMBL" id="CP036272">
    <property type="protein sequence ID" value="QDT57849.1"/>
    <property type="molecule type" value="Genomic_DNA"/>
</dbReference>
<evidence type="ECO:0000313" key="2">
    <source>
        <dbReference type="Proteomes" id="UP000315003"/>
    </source>
</evidence>
<dbReference type="Proteomes" id="UP000315003">
    <property type="component" value="Chromosome"/>
</dbReference>
<gene>
    <name evidence="1" type="ORF">SV7mr_03340</name>
</gene>
<proteinExistence type="predicted"/>
<name>A0A517SNZ9_9BACT</name>
<accession>A0A517SNZ9</accession>
<protein>
    <submittedName>
        <fullName evidence="1">Uncharacterized protein</fullName>
    </submittedName>
</protein>
<organism evidence="1 2">
    <name type="scientific">Stieleria bergensis</name>
    <dbReference type="NCBI Taxonomy" id="2528025"/>
    <lineage>
        <taxon>Bacteria</taxon>
        <taxon>Pseudomonadati</taxon>
        <taxon>Planctomycetota</taxon>
        <taxon>Planctomycetia</taxon>
        <taxon>Pirellulales</taxon>
        <taxon>Pirellulaceae</taxon>
        <taxon>Stieleria</taxon>
    </lineage>
</organism>